<dbReference type="GeneID" id="14013690"/>
<accession>G0YQ94</accession>
<proteinExistence type="predicted"/>
<name>G0YQ94_9CAUD</name>
<evidence type="ECO:0000313" key="2">
    <source>
        <dbReference type="Proteomes" id="UP000008893"/>
    </source>
</evidence>
<organism evidence="1 2">
    <name type="scientific">Erwinia phage vB_EamP-S6</name>
    <dbReference type="NCBI Taxonomy" id="1051675"/>
    <lineage>
        <taxon>Viruses</taxon>
        <taxon>Duplodnaviria</taxon>
        <taxon>Heunggongvirae</taxon>
        <taxon>Uroviricota</taxon>
        <taxon>Caudoviricetes</taxon>
        <taxon>Schitoviridae</taxon>
        <taxon>Waedenswilvirus</taxon>
        <taxon>Waedenswilvirus S6</taxon>
    </lineage>
</organism>
<sequence>MLAFELTQVEIRTEFDFITLQLDLQIIQRKLTALNKQVDYCLIEHDKTGAAKVMRVIEEWQFTYEEQIVILNNLYGNI</sequence>
<dbReference type="EMBL" id="HQ728266">
    <property type="protein sequence ID" value="AEJ81521.1"/>
    <property type="molecule type" value="Genomic_DNA"/>
</dbReference>
<protein>
    <submittedName>
        <fullName evidence="1">Gp002</fullName>
    </submittedName>
</protein>
<reference evidence="1 2" key="1">
    <citation type="journal article" date="2011" name="Appl. Environ. Microbiol.">
        <title>Novel Virulent and Broad-Host-Range Erwinia amylovora Bacteriophages Reveal a High Degree of Mosaicism and a Relationship to Enterobacteriaceae Phages.</title>
        <authorList>
            <person name="Born Y."/>
            <person name="Fieseler L."/>
            <person name="Marazzi J."/>
            <person name="Lurz R."/>
            <person name="Duffy B."/>
            <person name="Loessner M.J."/>
        </authorList>
    </citation>
    <scope>NUCLEOTIDE SEQUENCE [LARGE SCALE GENOMIC DNA]</scope>
</reference>
<dbReference type="Proteomes" id="UP000008893">
    <property type="component" value="Segment"/>
</dbReference>
<dbReference type="KEGG" id="vg:14013690"/>
<keyword evidence="2" id="KW-1185">Reference proteome</keyword>
<evidence type="ECO:0000313" key="1">
    <source>
        <dbReference type="EMBL" id="AEJ81521.1"/>
    </source>
</evidence>
<dbReference type="RefSeq" id="YP_007005738.1">
    <property type="nucleotide sequence ID" value="NC_019514.1"/>
</dbReference>